<proteinExistence type="predicted"/>
<dbReference type="AlphaFoldDB" id="A0A3S8U2R4"/>
<keyword evidence="1" id="KW-0472">Membrane</keyword>
<dbReference type="KEGG" id="taw:EI545_02505"/>
<reference evidence="2 3" key="1">
    <citation type="submission" date="2018-12" db="EMBL/GenBank/DDBJ databases">
        <title>Complete genome sequencing of Tabrizicola sp. K13M18.</title>
        <authorList>
            <person name="Bae J.-W."/>
        </authorList>
    </citation>
    <scope>NUCLEOTIDE SEQUENCE [LARGE SCALE GENOMIC DNA]</scope>
    <source>
        <strain evidence="2 3">K13M18</strain>
    </source>
</reference>
<feature type="transmembrane region" description="Helical" evidence="1">
    <location>
        <begin position="38"/>
        <end position="54"/>
    </location>
</feature>
<keyword evidence="1" id="KW-1133">Transmembrane helix</keyword>
<dbReference type="EMBL" id="CP034328">
    <property type="protein sequence ID" value="AZL57809.1"/>
    <property type="molecule type" value="Genomic_DNA"/>
</dbReference>
<feature type="transmembrane region" description="Helical" evidence="1">
    <location>
        <begin position="60"/>
        <end position="82"/>
    </location>
</feature>
<dbReference type="OrthoDB" id="7864204at2"/>
<accession>A0A3S8U2R4</accession>
<keyword evidence="1" id="KW-0812">Transmembrane</keyword>
<gene>
    <name evidence="2" type="ORF">EI545_02505</name>
</gene>
<keyword evidence="3" id="KW-1185">Reference proteome</keyword>
<organism evidence="2 3">
    <name type="scientific">Tabrizicola piscis</name>
    <dbReference type="NCBI Taxonomy" id="2494374"/>
    <lineage>
        <taxon>Bacteria</taxon>
        <taxon>Pseudomonadati</taxon>
        <taxon>Pseudomonadota</taxon>
        <taxon>Alphaproteobacteria</taxon>
        <taxon>Rhodobacterales</taxon>
        <taxon>Paracoccaceae</taxon>
        <taxon>Tabrizicola</taxon>
    </lineage>
</organism>
<dbReference type="RefSeq" id="WP_125324010.1">
    <property type="nucleotide sequence ID" value="NZ_CP034328.1"/>
</dbReference>
<evidence type="ECO:0000256" key="1">
    <source>
        <dbReference type="SAM" id="Phobius"/>
    </source>
</evidence>
<dbReference type="Proteomes" id="UP000282002">
    <property type="component" value="Chromosome"/>
</dbReference>
<protein>
    <submittedName>
        <fullName evidence="2">Uncharacterized protein</fullName>
    </submittedName>
</protein>
<name>A0A3S8U2R4_9RHOB</name>
<sequence length="83" mass="9199">MIAQTTTQPRLSSPLGRVMRALPVVGRVIRDVEREVDTIYYVFVILLTAMVLAVQTWGLAALVVTAVAFVPVMFSLLIWITLP</sequence>
<evidence type="ECO:0000313" key="3">
    <source>
        <dbReference type="Proteomes" id="UP000282002"/>
    </source>
</evidence>
<evidence type="ECO:0000313" key="2">
    <source>
        <dbReference type="EMBL" id="AZL57809.1"/>
    </source>
</evidence>